<evidence type="ECO:0000256" key="1">
    <source>
        <dbReference type="SAM" id="MobiDB-lite"/>
    </source>
</evidence>
<organism evidence="2 3">
    <name type="scientific">Halosimplex aquaticum</name>
    <dbReference type="NCBI Taxonomy" id="3026162"/>
    <lineage>
        <taxon>Archaea</taxon>
        <taxon>Methanobacteriati</taxon>
        <taxon>Methanobacteriota</taxon>
        <taxon>Stenosarchaea group</taxon>
        <taxon>Halobacteria</taxon>
        <taxon>Halobacteriales</taxon>
        <taxon>Haloarculaceae</taxon>
        <taxon>Halosimplex</taxon>
    </lineage>
</organism>
<comment type="caution">
    <text evidence="2">The sequence shown here is derived from an EMBL/GenBank/DDBJ whole genome shotgun (WGS) entry which is preliminary data.</text>
</comment>
<name>A0ABD5Y0W1_9EURY</name>
<dbReference type="EMBL" id="JBHTAS010000001">
    <property type="protein sequence ID" value="MFC7139301.1"/>
    <property type="molecule type" value="Genomic_DNA"/>
</dbReference>
<gene>
    <name evidence="2" type="ORF">ACFQMA_05540</name>
</gene>
<proteinExistence type="predicted"/>
<evidence type="ECO:0000313" key="3">
    <source>
        <dbReference type="Proteomes" id="UP001596432"/>
    </source>
</evidence>
<accession>A0ABD5Y0W1</accession>
<keyword evidence="3" id="KW-1185">Reference proteome</keyword>
<reference evidence="2 3" key="1">
    <citation type="journal article" date="2019" name="Int. J. Syst. Evol. Microbiol.">
        <title>The Global Catalogue of Microorganisms (GCM) 10K type strain sequencing project: providing services to taxonomists for standard genome sequencing and annotation.</title>
        <authorList>
            <consortium name="The Broad Institute Genomics Platform"/>
            <consortium name="The Broad Institute Genome Sequencing Center for Infectious Disease"/>
            <person name="Wu L."/>
            <person name="Ma J."/>
        </authorList>
    </citation>
    <scope>NUCLEOTIDE SEQUENCE [LARGE SCALE GENOMIC DNA]</scope>
    <source>
        <strain evidence="2 3">XZYJT29</strain>
    </source>
</reference>
<feature type="compositionally biased region" description="Polar residues" evidence="1">
    <location>
        <begin position="1"/>
        <end position="12"/>
    </location>
</feature>
<dbReference type="AlphaFoldDB" id="A0ABD5Y0W1"/>
<evidence type="ECO:0000313" key="2">
    <source>
        <dbReference type="EMBL" id="MFC7139301.1"/>
    </source>
</evidence>
<protein>
    <submittedName>
        <fullName evidence="2">Uncharacterized protein</fullName>
    </submittedName>
</protein>
<dbReference type="Proteomes" id="UP001596432">
    <property type="component" value="Unassembled WGS sequence"/>
</dbReference>
<sequence length="93" mass="10228">MTGETAETTGSDEPTAERRGDGPVAVPRQVHCELQTLGQMGVDPFEEGILDTLDRYNFHAAREWALDNPDRYVRAVREGTVDETFAETTTGGD</sequence>
<dbReference type="RefSeq" id="WP_274324896.1">
    <property type="nucleotide sequence ID" value="NZ_CP118158.1"/>
</dbReference>
<dbReference type="GeneID" id="78819553"/>
<feature type="region of interest" description="Disordered" evidence="1">
    <location>
        <begin position="1"/>
        <end position="24"/>
    </location>
</feature>